<dbReference type="Gene3D" id="3.30.70.270">
    <property type="match status" value="1"/>
</dbReference>
<evidence type="ECO:0000259" key="1">
    <source>
        <dbReference type="Pfam" id="PF00990"/>
    </source>
</evidence>
<gene>
    <name evidence="2" type="ORF">DS2_16019</name>
</gene>
<dbReference type="OrthoDB" id="6380488at2"/>
<dbReference type="Proteomes" id="UP000019276">
    <property type="component" value="Unassembled WGS sequence"/>
</dbReference>
<sequence>MPLTQSSLATSTRDIEFLQRSISLMLALTKQLDSLSLIDTLFLRLFRSRLVYHACMYEVHNKQGLEINQAADGKQLLFRQIVEKPWQARDSNEPPQIVIESFLAQKPMSQAIEGKRTKYLIFPIVPSAGKVGHALELQAIDIKAVHNFLAGNVISVFTNLLKIFENMERDLLTGLYNKQCLEVSLIRYAQHALTCAHDANRMDKKEWLTFIKITPADTQGSEELQIMFGHQILTTFRNTDLVYRYGENEFVALLICNEESGVKAAVKRLAQHTLEHDNELIQKLQISMASAEFEDGMSVKQTINSVRDSMN</sequence>
<dbReference type="eggNOG" id="COG3706">
    <property type="taxonomic scope" value="Bacteria"/>
</dbReference>
<evidence type="ECO:0000313" key="3">
    <source>
        <dbReference type="Proteomes" id="UP000019276"/>
    </source>
</evidence>
<name>W7Q9U7_9ALTE</name>
<dbReference type="InterPro" id="IPR029787">
    <property type="entry name" value="Nucleotide_cyclase"/>
</dbReference>
<comment type="caution">
    <text evidence="2">The sequence shown here is derived from an EMBL/GenBank/DDBJ whole genome shotgun (WGS) entry which is preliminary data.</text>
</comment>
<dbReference type="RefSeq" id="WP_035015899.1">
    <property type="nucleotide sequence ID" value="NZ_ARZY01000038.1"/>
</dbReference>
<dbReference type="SUPFAM" id="SSF55073">
    <property type="entry name" value="Nucleotide cyclase"/>
    <property type="match status" value="1"/>
</dbReference>
<evidence type="ECO:0000313" key="2">
    <source>
        <dbReference type="EMBL" id="EWH08756.1"/>
    </source>
</evidence>
<dbReference type="STRING" id="1328313.DS2_16019"/>
<dbReference type="InterPro" id="IPR043128">
    <property type="entry name" value="Rev_trsase/Diguanyl_cyclase"/>
</dbReference>
<dbReference type="EMBL" id="ARZY01000038">
    <property type="protein sequence ID" value="EWH08756.1"/>
    <property type="molecule type" value="Genomic_DNA"/>
</dbReference>
<dbReference type="InterPro" id="IPR000160">
    <property type="entry name" value="GGDEF_dom"/>
</dbReference>
<organism evidence="2 3">
    <name type="scientific">Catenovulum agarivorans DS-2</name>
    <dbReference type="NCBI Taxonomy" id="1328313"/>
    <lineage>
        <taxon>Bacteria</taxon>
        <taxon>Pseudomonadati</taxon>
        <taxon>Pseudomonadota</taxon>
        <taxon>Gammaproteobacteria</taxon>
        <taxon>Alteromonadales</taxon>
        <taxon>Alteromonadaceae</taxon>
        <taxon>Catenovulum</taxon>
    </lineage>
</organism>
<keyword evidence="3" id="KW-1185">Reference proteome</keyword>
<dbReference type="Pfam" id="PF00990">
    <property type="entry name" value="GGDEF"/>
    <property type="match status" value="1"/>
</dbReference>
<accession>W7Q9U7</accession>
<reference evidence="2 3" key="1">
    <citation type="journal article" date="2014" name="Genome Announc.">
        <title>Draft Genome Sequence of the Agar-Degrading Bacterium Catenovulum sp. Strain DS-2, Isolated from Intestines of Haliotis diversicolor.</title>
        <authorList>
            <person name="Shan D."/>
            <person name="Li X."/>
            <person name="Gu Z."/>
            <person name="Wei G."/>
            <person name="Gao Z."/>
            <person name="Shao Z."/>
        </authorList>
    </citation>
    <scope>NUCLEOTIDE SEQUENCE [LARGE SCALE GENOMIC DNA]</scope>
    <source>
        <strain evidence="2 3">DS-2</strain>
    </source>
</reference>
<feature type="domain" description="GGDEF" evidence="1">
    <location>
        <begin position="226"/>
        <end position="308"/>
    </location>
</feature>
<proteinExistence type="predicted"/>
<protein>
    <recommendedName>
        <fullName evidence="1">GGDEF domain-containing protein</fullName>
    </recommendedName>
</protein>
<dbReference type="AlphaFoldDB" id="W7Q9U7"/>